<dbReference type="InterPro" id="IPR012444">
    <property type="entry name" value="DUF1647"/>
</dbReference>
<proteinExistence type="predicted"/>
<reference evidence="1" key="1">
    <citation type="journal article" date="2023" name="Mol. Biol. Evol.">
        <title>Third-Generation Sequencing Reveals the Adaptive Role of the Epigenome in Three Deep-Sea Polychaetes.</title>
        <authorList>
            <person name="Perez M."/>
            <person name="Aroh O."/>
            <person name="Sun Y."/>
            <person name="Lan Y."/>
            <person name="Juniper S.K."/>
            <person name="Young C.R."/>
            <person name="Angers B."/>
            <person name="Qian P.Y."/>
        </authorList>
    </citation>
    <scope>NUCLEOTIDE SEQUENCE</scope>
    <source>
        <strain evidence="1">R07B-5</strain>
    </source>
</reference>
<dbReference type="Pfam" id="PF07801">
    <property type="entry name" value="DUF1647"/>
    <property type="match status" value="1"/>
</dbReference>
<gene>
    <name evidence="1" type="ORF">NP493_1269g00003</name>
</gene>
<dbReference type="Proteomes" id="UP001209878">
    <property type="component" value="Unassembled WGS sequence"/>
</dbReference>
<sequence length="267" mass="30863">MGLPPKKYADLSMDTLTQFVVVTGASSDHFRESIDAVASVQTNLPTRKIIYYDLGLRPGQIAQLKTWCSTEYRKYNTSRYPPVARNLQNYAWKPIIIQDVLREYPAVFWMDSSFRWMTPDMTQLYQRARDSGGFVLSVPTGHSNFAVTHPGMFRYLATNIEKQKQTEQFGATAVFVVNTRANFDEVLWWYYLCALTEDCVAPSKQRFCRFASDRFGKFAECHRFDQSLANVLLSTRWDYNPSRYAMGASNLYVIERFVTSHFTVNTC</sequence>
<keyword evidence="2" id="KW-1185">Reference proteome</keyword>
<accession>A0AAD9NHS3</accession>
<organism evidence="1 2">
    <name type="scientific">Ridgeia piscesae</name>
    <name type="common">Tubeworm</name>
    <dbReference type="NCBI Taxonomy" id="27915"/>
    <lineage>
        <taxon>Eukaryota</taxon>
        <taxon>Metazoa</taxon>
        <taxon>Spiralia</taxon>
        <taxon>Lophotrochozoa</taxon>
        <taxon>Annelida</taxon>
        <taxon>Polychaeta</taxon>
        <taxon>Sedentaria</taxon>
        <taxon>Canalipalpata</taxon>
        <taxon>Sabellida</taxon>
        <taxon>Siboglinidae</taxon>
        <taxon>Ridgeia</taxon>
    </lineage>
</organism>
<evidence type="ECO:0000313" key="2">
    <source>
        <dbReference type="Proteomes" id="UP001209878"/>
    </source>
</evidence>
<protein>
    <submittedName>
        <fullName evidence="1">Uncharacterized protein</fullName>
    </submittedName>
</protein>
<comment type="caution">
    <text evidence="1">The sequence shown here is derived from an EMBL/GenBank/DDBJ whole genome shotgun (WGS) entry which is preliminary data.</text>
</comment>
<dbReference type="EMBL" id="JAODUO010001269">
    <property type="protein sequence ID" value="KAK2167634.1"/>
    <property type="molecule type" value="Genomic_DNA"/>
</dbReference>
<dbReference type="PANTHER" id="PTHR31389">
    <property type="entry name" value="LD39211P"/>
    <property type="match status" value="1"/>
</dbReference>
<name>A0AAD9NHS3_RIDPI</name>
<dbReference type="PANTHER" id="PTHR31389:SF4">
    <property type="entry name" value="LD39211P"/>
    <property type="match status" value="1"/>
</dbReference>
<evidence type="ECO:0000313" key="1">
    <source>
        <dbReference type="EMBL" id="KAK2167634.1"/>
    </source>
</evidence>
<dbReference type="AlphaFoldDB" id="A0AAD9NHS3"/>